<dbReference type="Proteomes" id="UP000332933">
    <property type="component" value="Unassembled WGS sequence"/>
</dbReference>
<dbReference type="EMBL" id="VJMH01006392">
    <property type="protein sequence ID" value="KAF0690132.1"/>
    <property type="molecule type" value="Genomic_DNA"/>
</dbReference>
<accession>A0A485LBL3</accession>
<dbReference type="OrthoDB" id="77968at2759"/>
<protein>
    <submittedName>
        <fullName evidence="2">Aste57867_18457 protein</fullName>
    </submittedName>
</protein>
<reference evidence="1" key="2">
    <citation type="submission" date="2019-06" db="EMBL/GenBank/DDBJ databases">
        <title>Genomics analysis of Aphanomyces spp. identifies a new class of oomycete effector associated with host adaptation.</title>
        <authorList>
            <person name="Gaulin E."/>
        </authorList>
    </citation>
    <scope>NUCLEOTIDE SEQUENCE</scope>
    <source>
        <strain evidence="1">CBS 578.67</strain>
    </source>
</reference>
<evidence type="ECO:0000313" key="2">
    <source>
        <dbReference type="EMBL" id="VFT95193.1"/>
    </source>
</evidence>
<reference evidence="2 3" key="1">
    <citation type="submission" date="2019-03" db="EMBL/GenBank/DDBJ databases">
        <authorList>
            <person name="Gaulin E."/>
            <person name="Dumas B."/>
        </authorList>
    </citation>
    <scope>NUCLEOTIDE SEQUENCE [LARGE SCALE GENOMIC DNA]</scope>
    <source>
        <strain evidence="2">CBS 568.67</strain>
    </source>
</reference>
<keyword evidence="3" id="KW-1185">Reference proteome</keyword>
<evidence type="ECO:0000313" key="3">
    <source>
        <dbReference type="Proteomes" id="UP000332933"/>
    </source>
</evidence>
<proteinExistence type="predicted"/>
<dbReference type="EMBL" id="CAADRA010006413">
    <property type="protein sequence ID" value="VFT95193.1"/>
    <property type="molecule type" value="Genomic_DNA"/>
</dbReference>
<gene>
    <name evidence="2" type="primary">Aste57867_18457</name>
    <name evidence="1" type="ORF">As57867_018395</name>
    <name evidence="2" type="ORF">ASTE57867_18457</name>
</gene>
<evidence type="ECO:0000313" key="1">
    <source>
        <dbReference type="EMBL" id="KAF0690132.1"/>
    </source>
</evidence>
<organism evidence="2 3">
    <name type="scientific">Aphanomyces stellatus</name>
    <dbReference type="NCBI Taxonomy" id="120398"/>
    <lineage>
        <taxon>Eukaryota</taxon>
        <taxon>Sar</taxon>
        <taxon>Stramenopiles</taxon>
        <taxon>Oomycota</taxon>
        <taxon>Saprolegniomycetes</taxon>
        <taxon>Saprolegniales</taxon>
        <taxon>Verrucalvaceae</taxon>
        <taxon>Aphanomyces</taxon>
    </lineage>
</organism>
<dbReference type="AlphaFoldDB" id="A0A485LBL3"/>
<sequence length="363" mass="42117">MVERGEALQGKAAAVARTRATLKSQLHGMRQRVYDLEGMLSKAKLQCRSMLPWEEVARAFKDDTLEQVMDNRCLRRQVETQRRRLEVLQGWIQSMDPFQRTPNAWAETWRHSHMLKGDTEIRQAAQTWMVQQAFHNTQRALADVFFPDIMENHIDVDVTVDDAGLFRINAATHCVLPYALEHVSDAFWVAESRFSSSYADYRKPPTRDEVQQLVQEKLRYTHEQESAPGTVCIRKNALRGQVREANRTTFVFRTLLHDEACPITDSRDWIADTKEWTVAERVGPQSTRLRTFYIVGHPHTTRGFVPMERIAMALNIPRNEHMSARVCERLRRGHFGQRVVFFDSLGEMLALLGRNNYEAKHPI</sequence>
<name>A0A485LBL3_9STRA</name>